<dbReference type="GO" id="GO:0006508">
    <property type="term" value="P:proteolysis"/>
    <property type="evidence" value="ECO:0007669"/>
    <property type="project" value="UniProtKB-KW"/>
</dbReference>
<dbReference type="Proteomes" id="UP000192257">
    <property type="component" value="Unassembled WGS sequence"/>
</dbReference>
<evidence type="ECO:0000313" key="18">
    <source>
        <dbReference type="EMBL" id="ORC82809.1"/>
    </source>
</evidence>
<dbReference type="GO" id="GO:0016020">
    <property type="term" value="C:membrane"/>
    <property type="evidence" value="ECO:0007669"/>
    <property type="project" value="UniProtKB-SubCell"/>
</dbReference>
<protein>
    <recommendedName>
        <fullName evidence="17">Leishmanolysin-like peptidase</fullName>
        <ecNumber evidence="17">3.4.24.-</ecNumber>
    </recommendedName>
</protein>
<dbReference type="InterPro" id="IPR001577">
    <property type="entry name" value="Peptidase_M8"/>
</dbReference>
<evidence type="ECO:0000256" key="17">
    <source>
        <dbReference type="RuleBase" id="RU366077"/>
    </source>
</evidence>
<evidence type="ECO:0000256" key="10">
    <source>
        <dbReference type="ARBA" id="ARBA00023049"/>
    </source>
</evidence>
<keyword evidence="13" id="KW-1015">Disulfide bond</keyword>
<dbReference type="GO" id="GO:0046872">
    <property type="term" value="F:metal ion binding"/>
    <property type="evidence" value="ECO:0007669"/>
    <property type="project" value="UniProtKB-KW"/>
</dbReference>
<dbReference type="VEuPathDB" id="TriTrypDB:TM35_000831100"/>
<dbReference type="PRINTS" id="PR00782">
    <property type="entry name" value="LSHMANOLYSIN"/>
</dbReference>
<evidence type="ECO:0000256" key="11">
    <source>
        <dbReference type="ARBA" id="ARBA00023136"/>
    </source>
</evidence>
<dbReference type="PANTHER" id="PTHR10942">
    <property type="entry name" value="LEISHMANOLYSIN-LIKE PEPTIDASE"/>
    <property type="match status" value="1"/>
</dbReference>
<evidence type="ECO:0000256" key="12">
    <source>
        <dbReference type="ARBA" id="ARBA00023145"/>
    </source>
</evidence>
<evidence type="ECO:0000256" key="8">
    <source>
        <dbReference type="ARBA" id="ARBA00022833"/>
    </source>
</evidence>
<evidence type="ECO:0000313" key="19">
    <source>
        <dbReference type="Proteomes" id="UP000192257"/>
    </source>
</evidence>
<dbReference type="PANTHER" id="PTHR10942:SF0">
    <property type="entry name" value="LEISHMANOLYSIN-LIKE PEPTIDASE"/>
    <property type="match status" value="1"/>
</dbReference>
<evidence type="ECO:0000256" key="14">
    <source>
        <dbReference type="ARBA" id="ARBA00023180"/>
    </source>
</evidence>
<evidence type="ECO:0000256" key="7">
    <source>
        <dbReference type="ARBA" id="ARBA00022801"/>
    </source>
</evidence>
<comment type="subcellular location">
    <subcellularLocation>
        <location evidence="2">Membrane</location>
    </subcellularLocation>
</comment>
<dbReference type="EC" id="3.4.24.-" evidence="17"/>
<keyword evidence="11" id="KW-0472">Membrane</keyword>
<feature type="binding site" evidence="16">
    <location>
        <position position="46"/>
    </location>
    <ligand>
        <name>Zn(2+)</name>
        <dbReference type="ChEBI" id="CHEBI:29105"/>
        <note>catalytic</note>
    </ligand>
</feature>
<keyword evidence="8 16" id="KW-0862">Zinc</keyword>
<dbReference type="Pfam" id="PF01457">
    <property type="entry name" value="Peptidase_M8"/>
    <property type="match status" value="1"/>
</dbReference>
<gene>
    <name evidence="18" type="ORF">TM35_000831100</name>
</gene>
<organism evidence="18 19">
    <name type="scientific">Trypanosoma theileri</name>
    <dbReference type="NCBI Taxonomy" id="67003"/>
    <lineage>
        <taxon>Eukaryota</taxon>
        <taxon>Discoba</taxon>
        <taxon>Euglenozoa</taxon>
        <taxon>Kinetoplastea</taxon>
        <taxon>Metakinetoplastina</taxon>
        <taxon>Trypanosomatida</taxon>
        <taxon>Trypanosomatidae</taxon>
        <taxon>Trypanosoma</taxon>
    </lineage>
</organism>
<feature type="non-terminal residue" evidence="18">
    <location>
        <position position="178"/>
    </location>
</feature>
<dbReference type="RefSeq" id="XP_028877307.1">
    <property type="nucleotide sequence ID" value="XM_029031409.1"/>
</dbReference>
<dbReference type="AlphaFoldDB" id="A0A1X0NF54"/>
<feature type="non-terminal residue" evidence="18">
    <location>
        <position position="1"/>
    </location>
</feature>
<evidence type="ECO:0000256" key="3">
    <source>
        <dbReference type="ARBA" id="ARBA00005860"/>
    </source>
</evidence>
<evidence type="ECO:0000256" key="16">
    <source>
        <dbReference type="PIRSR" id="PIRSR601577-2"/>
    </source>
</evidence>
<dbReference type="GO" id="GO:0007155">
    <property type="term" value="P:cell adhesion"/>
    <property type="evidence" value="ECO:0007669"/>
    <property type="project" value="UniProtKB-KW"/>
</dbReference>
<feature type="binding site" evidence="16">
    <location>
        <position position="50"/>
    </location>
    <ligand>
        <name>Zn(2+)</name>
        <dbReference type="ChEBI" id="CHEBI:29105"/>
        <note>catalytic</note>
    </ligand>
</feature>
<dbReference type="Gene3D" id="3.90.132.10">
    <property type="entry name" value="Leishmanolysin , domain 2"/>
    <property type="match status" value="1"/>
</dbReference>
<comment type="catalytic activity">
    <reaction evidence="1">
        <text>Preference for hydrophobic residues at P1 and P1' and basic residues at P2' and P3'. A model nonapeptide is cleaved at -Ala-Tyr-|-Leu-Lys-Lys-.</text>
        <dbReference type="EC" id="3.4.24.36"/>
    </reaction>
</comment>
<keyword evidence="12" id="KW-0865">Zymogen</keyword>
<dbReference type="GeneID" id="39991189"/>
<sequence length="178" mass="20418">VAAGPGATFTSICSEESIEHRTFSAVMNFEPARILPTRYAVRIAAHEIAHALGFSYKRMEALEMTKIIYVTGKKLRCRVISAVTTNVSQRHYNCSSIMGLYLEEEDRKLTMVSHWERRDAKDELMSVYFDLPGAMLYTAFTMAAFEDMKYFRANWGKEETMSWGKDAGCQFQHRKCVE</sequence>
<proteinExistence type="inferred from homology"/>
<dbReference type="OrthoDB" id="248089at2759"/>
<dbReference type="GO" id="GO:0005737">
    <property type="term" value="C:cytoplasm"/>
    <property type="evidence" value="ECO:0007669"/>
    <property type="project" value="TreeGrafter"/>
</dbReference>
<keyword evidence="9" id="KW-0130">Cell adhesion</keyword>
<evidence type="ECO:0000256" key="2">
    <source>
        <dbReference type="ARBA" id="ARBA00004370"/>
    </source>
</evidence>
<evidence type="ECO:0000256" key="6">
    <source>
        <dbReference type="ARBA" id="ARBA00022729"/>
    </source>
</evidence>
<evidence type="ECO:0000256" key="13">
    <source>
        <dbReference type="ARBA" id="ARBA00023157"/>
    </source>
</evidence>
<name>A0A1X0NF54_9TRYP</name>
<dbReference type="SUPFAM" id="SSF55486">
    <property type="entry name" value="Metalloproteases ('zincins'), catalytic domain"/>
    <property type="match status" value="1"/>
</dbReference>
<evidence type="ECO:0000256" key="4">
    <source>
        <dbReference type="ARBA" id="ARBA00022670"/>
    </source>
</evidence>
<keyword evidence="7 17" id="KW-0378">Hydrolase</keyword>
<dbReference type="EMBL" id="NBCO01000083">
    <property type="protein sequence ID" value="ORC82809.1"/>
    <property type="molecule type" value="Genomic_DNA"/>
</dbReference>
<comment type="similarity">
    <text evidence="3 17">Belongs to the peptidase M8 family.</text>
</comment>
<evidence type="ECO:0000256" key="1">
    <source>
        <dbReference type="ARBA" id="ARBA00001249"/>
    </source>
</evidence>
<keyword evidence="4 17" id="KW-0645">Protease</keyword>
<feature type="active site" evidence="15">
    <location>
        <position position="47"/>
    </location>
</feature>
<accession>A0A1X0NF54</accession>
<reference evidence="18 19" key="1">
    <citation type="submission" date="2017-03" db="EMBL/GenBank/DDBJ databases">
        <title>An alternative strategy for trypanosome survival in the mammalian bloodstream revealed through genome and transcriptome analysis of the ubiquitous bovine parasite Trypanosoma (Megatrypanum) theileri.</title>
        <authorList>
            <person name="Kelly S."/>
            <person name="Ivens A."/>
            <person name="Mott A."/>
            <person name="O'Neill E."/>
            <person name="Emms D."/>
            <person name="Macleod O."/>
            <person name="Voorheis P."/>
            <person name="Matthews J."/>
            <person name="Matthews K."/>
            <person name="Carrington M."/>
        </authorList>
    </citation>
    <scope>NUCLEOTIDE SEQUENCE [LARGE SCALE GENOMIC DNA]</scope>
    <source>
        <strain evidence="18">Edinburgh</strain>
    </source>
</reference>
<keyword evidence="14" id="KW-0325">Glycoprotein</keyword>
<comment type="caution">
    <text evidence="18">The sequence shown here is derived from an EMBL/GenBank/DDBJ whole genome shotgun (WGS) entry which is preliminary data.</text>
</comment>
<keyword evidence="5 16" id="KW-0479">Metal-binding</keyword>
<keyword evidence="10 16" id="KW-0482">Metalloprotease</keyword>
<comment type="cofactor">
    <cofactor evidence="16 17">
        <name>Zn(2+)</name>
        <dbReference type="ChEBI" id="CHEBI:29105"/>
    </cofactor>
    <text evidence="16 17">Binds 1 zinc ion per subunit.</text>
</comment>
<dbReference type="Gene3D" id="3.10.170.20">
    <property type="match status" value="1"/>
</dbReference>
<dbReference type="GO" id="GO:0004222">
    <property type="term" value="F:metalloendopeptidase activity"/>
    <property type="evidence" value="ECO:0007669"/>
    <property type="project" value="UniProtKB-UniRule"/>
</dbReference>
<keyword evidence="19" id="KW-1185">Reference proteome</keyword>
<evidence type="ECO:0000256" key="5">
    <source>
        <dbReference type="ARBA" id="ARBA00022723"/>
    </source>
</evidence>
<evidence type="ECO:0000256" key="15">
    <source>
        <dbReference type="PIRSR" id="PIRSR601577-1"/>
    </source>
</evidence>
<keyword evidence="6" id="KW-0732">Signal</keyword>
<feature type="binding site" evidence="16">
    <location>
        <position position="114"/>
    </location>
    <ligand>
        <name>Zn(2+)</name>
        <dbReference type="ChEBI" id="CHEBI:29105"/>
        <note>catalytic</note>
    </ligand>
</feature>
<evidence type="ECO:0000256" key="9">
    <source>
        <dbReference type="ARBA" id="ARBA00022889"/>
    </source>
</evidence>